<dbReference type="eggNOG" id="ENOG502T367">
    <property type="taxonomic scope" value="Eukaryota"/>
</dbReference>
<dbReference type="HOGENOM" id="CLU_680136_0_0_1"/>
<feature type="region of interest" description="Disordered" evidence="2">
    <location>
        <begin position="300"/>
        <end position="336"/>
    </location>
</feature>
<dbReference type="KEGG" id="cbr:CBG_08106"/>
<feature type="region of interest" description="Disordered" evidence="2">
    <location>
        <begin position="27"/>
        <end position="53"/>
    </location>
</feature>
<evidence type="ECO:0000313" key="4">
    <source>
        <dbReference type="Proteomes" id="UP000008549"/>
    </source>
</evidence>
<protein>
    <submittedName>
        <fullName evidence="3">Protein CBG08106</fullName>
    </submittedName>
</protein>
<reference evidence="3 4" key="2">
    <citation type="journal article" date="2011" name="PLoS Genet.">
        <title>Caenorhabditis briggsae recombinant inbred line genotypes reveal inter-strain incompatibility and the evolution of recombination.</title>
        <authorList>
            <person name="Ross J.A."/>
            <person name="Koboldt D.C."/>
            <person name="Staisch J.E."/>
            <person name="Chamberlin H.M."/>
            <person name="Gupta B.P."/>
            <person name="Miller R.D."/>
            <person name="Baird S.E."/>
            <person name="Haag E.S."/>
        </authorList>
    </citation>
    <scope>NUCLEOTIDE SEQUENCE [LARGE SCALE GENOMIC DNA]</scope>
    <source>
        <strain evidence="3 4">AF16</strain>
    </source>
</reference>
<dbReference type="OMA" id="VNWKEAI"/>
<feature type="coiled-coil region" evidence="1">
    <location>
        <begin position="150"/>
        <end position="217"/>
    </location>
</feature>
<feature type="compositionally biased region" description="Basic and acidic residues" evidence="2">
    <location>
        <begin position="313"/>
        <end position="332"/>
    </location>
</feature>
<sequence>MNVNWKEAILQAQKKIDQVLDIRPETLEDDKLETEKPEELSNEDCSSPSQSSDQLVDDIVMLEPVLPPFLNNRYIGDDIQTIISSDIEHLTRASSRTVSPERLKLPSELERDISSHPASPVHTSAANLEVTLPNPEDILNQAIYGLRRELTEYKKANQILQVSHANLERELEENRFTMNEKLVNMLNEERENSNQEISQLKLTCSQAIAEKLEMEEKYRIVETQVAATKKSLNYLKNQMSHIKRNVTESGNSFASDFESFGAEIRRTLNNQVKRKKSEYLMNQVAKHSCNCAKVNQEDSNTHIKQDGSSQTDWEYHGNQDTHELKEKSKQTENRNSGNVTDLLQIIEQLEVEKRQLLAQKRSDKYAIEVRVPSFNGTNSFNNRSEAITAQRNILNKSFRKFFLQKLNEQLNETLIMHGEKIEQLDEVIVDNEELKSILKQQALALTM</sequence>
<dbReference type="AlphaFoldDB" id="A8X5T9"/>
<evidence type="ECO:0000256" key="1">
    <source>
        <dbReference type="SAM" id="Coils"/>
    </source>
</evidence>
<gene>
    <name evidence="3 5" type="ORF">CBG08106</name>
    <name evidence="3" type="ORF">CBG_08106</name>
</gene>
<dbReference type="GeneID" id="8585233"/>
<reference evidence="3 4" key="1">
    <citation type="journal article" date="2003" name="PLoS Biol.">
        <title>The genome sequence of Caenorhabditis briggsae: a platform for comparative genomics.</title>
        <authorList>
            <person name="Stein L.D."/>
            <person name="Bao Z."/>
            <person name="Blasiar D."/>
            <person name="Blumenthal T."/>
            <person name="Brent M.R."/>
            <person name="Chen N."/>
            <person name="Chinwalla A."/>
            <person name="Clarke L."/>
            <person name="Clee C."/>
            <person name="Coghlan A."/>
            <person name="Coulson A."/>
            <person name="D'Eustachio P."/>
            <person name="Fitch D.H."/>
            <person name="Fulton L.A."/>
            <person name="Fulton R.E."/>
            <person name="Griffiths-Jones S."/>
            <person name="Harris T.W."/>
            <person name="Hillier L.W."/>
            <person name="Kamath R."/>
            <person name="Kuwabara P.E."/>
            <person name="Mardis E.R."/>
            <person name="Marra M.A."/>
            <person name="Miner T.L."/>
            <person name="Minx P."/>
            <person name="Mullikin J.C."/>
            <person name="Plumb R.W."/>
            <person name="Rogers J."/>
            <person name="Schein J.E."/>
            <person name="Sohrmann M."/>
            <person name="Spieth J."/>
            <person name="Stajich J.E."/>
            <person name="Wei C."/>
            <person name="Willey D."/>
            <person name="Wilson R.K."/>
            <person name="Durbin R."/>
            <person name="Waterston R.H."/>
        </authorList>
    </citation>
    <scope>NUCLEOTIDE SEQUENCE [LARGE SCALE GENOMIC DNA]</scope>
    <source>
        <strain evidence="3 4">AF16</strain>
    </source>
</reference>
<keyword evidence="4" id="KW-1185">Reference proteome</keyword>
<accession>A8X5T9</accession>
<dbReference type="RefSeq" id="XP_045093669.1">
    <property type="nucleotide sequence ID" value="XM_045238691.1"/>
</dbReference>
<dbReference type="CTD" id="8585233"/>
<dbReference type="InParanoid" id="A8X5T9"/>
<feature type="compositionally biased region" description="Polar residues" evidence="2">
    <location>
        <begin position="43"/>
        <end position="53"/>
    </location>
</feature>
<dbReference type="EMBL" id="HE600971">
    <property type="protein sequence ID" value="CAP28000.2"/>
    <property type="molecule type" value="Genomic_DNA"/>
</dbReference>
<dbReference type="WormBase" id="CBG08106">
    <property type="protein sequence ID" value="CBP38975"/>
    <property type="gene ID" value="WBGene00029967"/>
</dbReference>
<dbReference type="Proteomes" id="UP000008549">
    <property type="component" value="Unassembled WGS sequence"/>
</dbReference>
<evidence type="ECO:0000313" key="3">
    <source>
        <dbReference type="EMBL" id="CAP28000.2"/>
    </source>
</evidence>
<proteinExistence type="predicted"/>
<name>A8X5T9_CAEBR</name>
<organism evidence="3 4">
    <name type="scientific">Caenorhabditis briggsae</name>
    <dbReference type="NCBI Taxonomy" id="6238"/>
    <lineage>
        <taxon>Eukaryota</taxon>
        <taxon>Metazoa</taxon>
        <taxon>Ecdysozoa</taxon>
        <taxon>Nematoda</taxon>
        <taxon>Chromadorea</taxon>
        <taxon>Rhabditida</taxon>
        <taxon>Rhabditina</taxon>
        <taxon>Rhabditomorpha</taxon>
        <taxon>Rhabditoidea</taxon>
        <taxon>Rhabditidae</taxon>
        <taxon>Peloderinae</taxon>
        <taxon>Caenorhabditis</taxon>
    </lineage>
</organism>
<evidence type="ECO:0000256" key="2">
    <source>
        <dbReference type="SAM" id="MobiDB-lite"/>
    </source>
</evidence>
<keyword evidence="1" id="KW-0175">Coiled coil</keyword>
<evidence type="ECO:0000313" key="5">
    <source>
        <dbReference type="WormBase" id="CBG08106"/>
    </source>
</evidence>